<feature type="transmembrane region" description="Helical" evidence="7">
    <location>
        <begin position="387"/>
        <end position="408"/>
    </location>
</feature>
<evidence type="ECO:0000256" key="5">
    <source>
        <dbReference type="ARBA" id="ARBA00022989"/>
    </source>
</evidence>
<keyword evidence="5 7" id="KW-1133">Transmembrane helix</keyword>
<feature type="transmembrane region" description="Helical" evidence="7">
    <location>
        <begin position="156"/>
        <end position="174"/>
    </location>
</feature>
<keyword evidence="6 7" id="KW-0472">Membrane</keyword>
<comment type="caution">
    <text evidence="9">The sequence shown here is derived from an EMBL/GenBank/DDBJ whole genome shotgun (WGS) entry which is preliminary data.</text>
</comment>
<evidence type="ECO:0000259" key="8">
    <source>
        <dbReference type="PROSITE" id="PS50850"/>
    </source>
</evidence>
<evidence type="ECO:0000256" key="7">
    <source>
        <dbReference type="SAM" id="Phobius"/>
    </source>
</evidence>
<name>A0A8H3AY11_9AGAM</name>
<dbReference type="PANTHER" id="PTHR23514">
    <property type="entry name" value="BYPASS OF STOP CODON PROTEIN 6"/>
    <property type="match status" value="1"/>
</dbReference>
<feature type="transmembrane region" description="Helical" evidence="7">
    <location>
        <begin position="88"/>
        <end position="107"/>
    </location>
</feature>
<reference evidence="9" key="1">
    <citation type="submission" date="2021-01" db="EMBL/GenBank/DDBJ databases">
        <authorList>
            <person name="Kaushik A."/>
        </authorList>
    </citation>
    <scope>NUCLEOTIDE SEQUENCE</scope>
    <source>
        <strain evidence="9">AG2-2IIIB</strain>
    </source>
</reference>
<accession>A0A8H3AY11</accession>
<feature type="transmembrane region" description="Helical" evidence="7">
    <location>
        <begin position="337"/>
        <end position="357"/>
    </location>
</feature>
<proteinExistence type="inferred from homology"/>
<dbReference type="SUPFAM" id="SSF103473">
    <property type="entry name" value="MFS general substrate transporter"/>
    <property type="match status" value="1"/>
</dbReference>
<keyword evidence="3" id="KW-0813">Transport</keyword>
<dbReference type="GO" id="GO:0016020">
    <property type="term" value="C:membrane"/>
    <property type="evidence" value="ECO:0007669"/>
    <property type="project" value="TreeGrafter"/>
</dbReference>
<evidence type="ECO:0000256" key="3">
    <source>
        <dbReference type="ARBA" id="ARBA00022448"/>
    </source>
</evidence>
<dbReference type="PANTHER" id="PTHR23514:SF3">
    <property type="entry name" value="BYPASS OF STOP CODON PROTEIN 6"/>
    <property type="match status" value="1"/>
</dbReference>
<dbReference type="Gene3D" id="1.20.1250.20">
    <property type="entry name" value="MFS general substrate transporter like domains"/>
    <property type="match status" value="1"/>
</dbReference>
<feature type="transmembrane region" description="Helical" evidence="7">
    <location>
        <begin position="452"/>
        <end position="471"/>
    </location>
</feature>
<dbReference type="Pfam" id="PF07690">
    <property type="entry name" value="MFS_1"/>
    <property type="match status" value="1"/>
</dbReference>
<organism evidence="9 10">
    <name type="scientific">Rhizoctonia solani</name>
    <dbReference type="NCBI Taxonomy" id="456999"/>
    <lineage>
        <taxon>Eukaryota</taxon>
        <taxon>Fungi</taxon>
        <taxon>Dikarya</taxon>
        <taxon>Basidiomycota</taxon>
        <taxon>Agaricomycotina</taxon>
        <taxon>Agaricomycetes</taxon>
        <taxon>Cantharellales</taxon>
        <taxon>Ceratobasidiaceae</taxon>
        <taxon>Rhizoctonia</taxon>
    </lineage>
</organism>
<feature type="transmembrane region" description="Helical" evidence="7">
    <location>
        <begin position="127"/>
        <end position="147"/>
    </location>
</feature>
<evidence type="ECO:0000256" key="6">
    <source>
        <dbReference type="ARBA" id="ARBA00023136"/>
    </source>
</evidence>
<feature type="transmembrane region" description="Helical" evidence="7">
    <location>
        <begin position="364"/>
        <end position="381"/>
    </location>
</feature>
<feature type="transmembrane region" description="Helical" evidence="7">
    <location>
        <begin position="420"/>
        <end position="446"/>
    </location>
</feature>
<feature type="transmembrane region" description="Helical" evidence="7">
    <location>
        <begin position="213"/>
        <end position="233"/>
    </location>
</feature>
<comment type="similarity">
    <text evidence="2">Belongs to the major facilitator superfamily.</text>
</comment>
<gene>
    <name evidence="9" type="ORF">RDB_LOCUS77714</name>
</gene>
<evidence type="ECO:0000256" key="1">
    <source>
        <dbReference type="ARBA" id="ARBA00004127"/>
    </source>
</evidence>
<comment type="subcellular location">
    <subcellularLocation>
        <location evidence="1">Endomembrane system</location>
        <topology evidence="1">Multi-pass membrane protein</topology>
    </subcellularLocation>
</comment>
<dbReference type="PROSITE" id="PS50850">
    <property type="entry name" value="MFS"/>
    <property type="match status" value="1"/>
</dbReference>
<evidence type="ECO:0000313" key="9">
    <source>
        <dbReference type="EMBL" id="CAE6443151.1"/>
    </source>
</evidence>
<evidence type="ECO:0000256" key="4">
    <source>
        <dbReference type="ARBA" id="ARBA00022692"/>
    </source>
</evidence>
<dbReference type="EMBL" id="CAJMWT010002438">
    <property type="protein sequence ID" value="CAE6443151.1"/>
    <property type="molecule type" value="Genomic_DNA"/>
</dbReference>
<evidence type="ECO:0000256" key="2">
    <source>
        <dbReference type="ARBA" id="ARBA00008335"/>
    </source>
</evidence>
<keyword evidence="4 7" id="KW-0812">Transmembrane</keyword>
<feature type="domain" description="Major facilitator superfamily (MFS) profile" evidence="8">
    <location>
        <begin position="90"/>
        <end position="476"/>
    </location>
</feature>
<dbReference type="GO" id="GO:0012505">
    <property type="term" value="C:endomembrane system"/>
    <property type="evidence" value="ECO:0007669"/>
    <property type="project" value="UniProtKB-SubCell"/>
</dbReference>
<feature type="transmembrane region" description="Helical" evidence="7">
    <location>
        <begin position="295"/>
        <end position="317"/>
    </location>
</feature>
<evidence type="ECO:0000313" key="10">
    <source>
        <dbReference type="Proteomes" id="UP000663843"/>
    </source>
</evidence>
<dbReference type="AlphaFoldDB" id="A0A8H3AY11"/>
<dbReference type="InterPro" id="IPR051788">
    <property type="entry name" value="MFS_Transporter"/>
</dbReference>
<feature type="transmembrane region" description="Helical" evidence="7">
    <location>
        <begin position="245"/>
        <end position="265"/>
    </location>
</feature>
<dbReference type="InterPro" id="IPR020846">
    <property type="entry name" value="MFS_dom"/>
</dbReference>
<dbReference type="Proteomes" id="UP000663843">
    <property type="component" value="Unassembled WGS sequence"/>
</dbReference>
<dbReference type="InterPro" id="IPR036259">
    <property type="entry name" value="MFS_trans_sf"/>
</dbReference>
<dbReference type="InterPro" id="IPR011701">
    <property type="entry name" value="MFS"/>
</dbReference>
<protein>
    <recommendedName>
        <fullName evidence="8">Major facilitator superfamily (MFS) profile domain-containing protein</fullName>
    </recommendedName>
</protein>
<dbReference type="GO" id="GO:0022857">
    <property type="term" value="F:transmembrane transporter activity"/>
    <property type="evidence" value="ECO:0007669"/>
    <property type="project" value="InterPro"/>
</dbReference>
<sequence length="478" mass="51373">MTQTATCEIELLDALPHLETGTPLDRAKSLYAQTPDVRTDSFDAEYFSRNVPDNYIDAAGSGHTLANSVPPHGTSGLRIGNIFIEDKVLYLAGSCMGVFAVGLNDTATGANLPSFQDHYNLSYETVSLVFLAGLGGYLVSCMLNSVLQNAIGTRNVLLMAGTLYAGGSLLISFAPPFPAVMAGICLMDFGGGFYEACLTSVISHMSMVSTLDLYMNVLYAFFGLGALVSPFIIGALAKAGAAWKFYYWFPFSLATLITLCHFVLLKHYVAPPDHEEGPEHQTVREKFKRVARMPITWIGMILVILSFAIANILSNWLTSYLIDVKGGGRGVSRYQLSMLWAGLTVGRAFFSLPFIHVHERVGNMLLLAPMCGAMGLLWAVNFAASNWIAVAVAGFFLGPNSPGILSIISARVPPSLRGIVVSIKLGMGLVGSTLGPLIFGIVAGKVSSGLRILPPVIIILASLSTLFFWTIPPRKKVD</sequence>